<dbReference type="GeneTree" id="ENSGT01070000254904"/>
<dbReference type="SUPFAM" id="SSF57501">
    <property type="entry name" value="Cystine-knot cytokines"/>
    <property type="match status" value="1"/>
</dbReference>
<sequence>MPSFPQVWPPLCPPNPSLHPRRPCLQPLRPEALELPSSLPSPRPLSSHFQVSAEDLSFQLRLWSPSSPSPRLGPGILCHISTVLNNVFFNQWFRINKDHERIPERIPEAVCLCQGCISFEKMKHTLDYTSVPVTANMQVYRRTSCKKGQFQYKMAWIEIAVACTCVFPKVTS</sequence>
<dbReference type="GO" id="GO:0005125">
    <property type="term" value="F:cytokine activity"/>
    <property type="evidence" value="ECO:0007669"/>
    <property type="project" value="InterPro"/>
</dbReference>
<dbReference type="InterPro" id="IPR029034">
    <property type="entry name" value="Cystine-knot_cytokine"/>
</dbReference>
<evidence type="ECO:0000313" key="6">
    <source>
        <dbReference type="Proteomes" id="UP000314986"/>
    </source>
</evidence>
<reference evidence="6" key="2">
    <citation type="journal article" date="2007" name="PLoS Biol.">
        <title>Survey sequencing and comparative analysis of the elephant shark (Callorhinchus milii) genome.</title>
        <authorList>
            <person name="Venkatesh B."/>
            <person name="Kirkness E.F."/>
            <person name="Loh Y.H."/>
            <person name="Halpern A.L."/>
            <person name="Lee A.P."/>
            <person name="Johnson J."/>
            <person name="Dandona N."/>
            <person name="Viswanathan L.D."/>
            <person name="Tay A."/>
            <person name="Venter J.C."/>
            <person name="Strausberg R.L."/>
            <person name="Brenner S."/>
        </authorList>
    </citation>
    <scope>NUCLEOTIDE SEQUENCE [LARGE SCALE GENOMIC DNA]</scope>
</reference>
<accession>A0A4W3HMX7</accession>
<keyword evidence="3" id="KW-0964">Secreted</keyword>
<reference evidence="6" key="1">
    <citation type="journal article" date="2006" name="Science">
        <title>Ancient noncoding elements conserved in the human genome.</title>
        <authorList>
            <person name="Venkatesh B."/>
            <person name="Kirkness E.F."/>
            <person name="Loh Y.H."/>
            <person name="Halpern A.L."/>
            <person name="Lee A.P."/>
            <person name="Johnson J."/>
            <person name="Dandona N."/>
            <person name="Viswanathan L.D."/>
            <person name="Tay A."/>
            <person name="Venter J.C."/>
            <person name="Strausberg R.L."/>
            <person name="Brenner S."/>
        </authorList>
    </citation>
    <scope>NUCLEOTIDE SEQUENCE [LARGE SCALE GENOMIC DNA]</scope>
</reference>
<dbReference type="Pfam" id="PF06083">
    <property type="entry name" value="IL17"/>
    <property type="match status" value="1"/>
</dbReference>
<reference evidence="5" key="5">
    <citation type="submission" date="2025-09" db="UniProtKB">
        <authorList>
            <consortium name="Ensembl"/>
        </authorList>
    </citation>
    <scope>IDENTIFICATION</scope>
</reference>
<dbReference type="GO" id="GO:0005576">
    <property type="term" value="C:extracellular region"/>
    <property type="evidence" value="ECO:0007669"/>
    <property type="project" value="UniProtKB-SubCell"/>
</dbReference>
<comment type="subcellular location">
    <subcellularLocation>
        <location evidence="1">Secreted</location>
    </subcellularLocation>
</comment>
<dbReference type="Gene3D" id="2.10.90.10">
    <property type="entry name" value="Cystine-knot cytokines"/>
    <property type="match status" value="1"/>
</dbReference>
<dbReference type="Proteomes" id="UP000314986">
    <property type="component" value="Unassembled WGS sequence"/>
</dbReference>
<keyword evidence="6" id="KW-1185">Reference proteome</keyword>
<evidence type="ECO:0000256" key="4">
    <source>
        <dbReference type="ARBA" id="ARBA00022729"/>
    </source>
</evidence>
<evidence type="ECO:0000256" key="2">
    <source>
        <dbReference type="ARBA" id="ARBA00007236"/>
    </source>
</evidence>
<reference evidence="6" key="3">
    <citation type="journal article" date="2014" name="Nature">
        <title>Elephant shark genome provides unique insights into gnathostome evolution.</title>
        <authorList>
            <consortium name="International Elephant Shark Genome Sequencing Consortium"/>
            <person name="Venkatesh B."/>
            <person name="Lee A.P."/>
            <person name="Ravi V."/>
            <person name="Maurya A.K."/>
            <person name="Lian M.M."/>
            <person name="Swann J.B."/>
            <person name="Ohta Y."/>
            <person name="Flajnik M.F."/>
            <person name="Sutoh Y."/>
            <person name="Kasahara M."/>
            <person name="Hoon S."/>
            <person name="Gangu V."/>
            <person name="Roy S.W."/>
            <person name="Irimia M."/>
            <person name="Korzh V."/>
            <person name="Kondrychyn I."/>
            <person name="Lim Z.W."/>
            <person name="Tay B.H."/>
            <person name="Tohari S."/>
            <person name="Kong K.W."/>
            <person name="Ho S."/>
            <person name="Lorente-Galdos B."/>
            <person name="Quilez J."/>
            <person name="Marques-Bonet T."/>
            <person name="Raney B.J."/>
            <person name="Ingham P.W."/>
            <person name="Tay A."/>
            <person name="Hillier L.W."/>
            <person name="Minx P."/>
            <person name="Boehm T."/>
            <person name="Wilson R.K."/>
            <person name="Brenner S."/>
            <person name="Warren W.C."/>
        </authorList>
    </citation>
    <scope>NUCLEOTIDE SEQUENCE [LARGE SCALE GENOMIC DNA]</scope>
</reference>
<name>A0A4W3HMX7_CALMI</name>
<dbReference type="STRING" id="7868.ENSCMIP00000016615"/>
<protein>
    <recommendedName>
        <fullName evidence="7">Interleukin-17C</fullName>
    </recommendedName>
</protein>
<proteinExistence type="inferred from homology"/>
<organism evidence="5 6">
    <name type="scientific">Callorhinchus milii</name>
    <name type="common">Ghost shark</name>
    <dbReference type="NCBI Taxonomy" id="7868"/>
    <lineage>
        <taxon>Eukaryota</taxon>
        <taxon>Metazoa</taxon>
        <taxon>Chordata</taxon>
        <taxon>Craniata</taxon>
        <taxon>Vertebrata</taxon>
        <taxon>Chondrichthyes</taxon>
        <taxon>Holocephali</taxon>
        <taxon>Chimaeriformes</taxon>
        <taxon>Callorhinchidae</taxon>
        <taxon>Callorhinchus</taxon>
    </lineage>
</organism>
<dbReference type="AlphaFoldDB" id="A0A4W3HMX7"/>
<dbReference type="InterPro" id="IPR010345">
    <property type="entry name" value="IL-17_fam"/>
</dbReference>
<dbReference type="InParanoid" id="A0A4W3HMX7"/>
<evidence type="ECO:0000256" key="3">
    <source>
        <dbReference type="ARBA" id="ARBA00022525"/>
    </source>
</evidence>
<comment type="similarity">
    <text evidence="2">Belongs to the IL-17 family.</text>
</comment>
<evidence type="ECO:0008006" key="7">
    <source>
        <dbReference type="Google" id="ProtNLM"/>
    </source>
</evidence>
<evidence type="ECO:0000256" key="1">
    <source>
        <dbReference type="ARBA" id="ARBA00004613"/>
    </source>
</evidence>
<dbReference type="Ensembl" id="ENSCMIT00000016947.1">
    <property type="protein sequence ID" value="ENSCMIP00000016615.1"/>
    <property type="gene ID" value="ENSCMIG00000007994.1"/>
</dbReference>
<keyword evidence="4" id="KW-0732">Signal</keyword>
<evidence type="ECO:0000313" key="5">
    <source>
        <dbReference type="Ensembl" id="ENSCMIP00000016615.1"/>
    </source>
</evidence>
<reference evidence="5" key="4">
    <citation type="submission" date="2025-08" db="UniProtKB">
        <authorList>
            <consortium name="Ensembl"/>
        </authorList>
    </citation>
    <scope>IDENTIFICATION</scope>
</reference>